<evidence type="ECO:0000313" key="2">
    <source>
        <dbReference type="EMBL" id="MPN22086.1"/>
    </source>
</evidence>
<feature type="region of interest" description="Disordered" evidence="1">
    <location>
        <begin position="1"/>
        <end position="31"/>
    </location>
</feature>
<reference evidence="2" key="1">
    <citation type="submission" date="2019-08" db="EMBL/GenBank/DDBJ databases">
        <authorList>
            <person name="Kucharzyk K."/>
            <person name="Murdoch R.W."/>
            <person name="Higgins S."/>
            <person name="Loffler F."/>
        </authorList>
    </citation>
    <scope>NUCLEOTIDE SEQUENCE</scope>
</reference>
<dbReference type="AlphaFoldDB" id="A0A645G7H0"/>
<gene>
    <name evidence="2" type="ORF">SDC9_169469</name>
</gene>
<accession>A0A645G7H0</accession>
<protein>
    <submittedName>
        <fullName evidence="2">Uncharacterized protein</fullName>
    </submittedName>
</protein>
<dbReference type="EMBL" id="VSSQ01070243">
    <property type="protein sequence ID" value="MPN22086.1"/>
    <property type="molecule type" value="Genomic_DNA"/>
</dbReference>
<organism evidence="2">
    <name type="scientific">bioreactor metagenome</name>
    <dbReference type="NCBI Taxonomy" id="1076179"/>
    <lineage>
        <taxon>unclassified sequences</taxon>
        <taxon>metagenomes</taxon>
        <taxon>ecological metagenomes</taxon>
    </lineage>
</organism>
<evidence type="ECO:0000256" key="1">
    <source>
        <dbReference type="SAM" id="MobiDB-lite"/>
    </source>
</evidence>
<sequence>MIHVAGVSGTKHDNVSASGHRERRVGASVPANHGIGVPHSLCYECAKNFSGAFRKPFRIGFQTVLFLSAHATRTGFRKEA</sequence>
<comment type="caution">
    <text evidence="2">The sequence shown here is derived from an EMBL/GenBank/DDBJ whole genome shotgun (WGS) entry which is preliminary data.</text>
</comment>
<name>A0A645G7H0_9ZZZZ</name>
<proteinExistence type="predicted"/>